<feature type="region of interest" description="Disordered" evidence="1">
    <location>
        <begin position="1"/>
        <end position="157"/>
    </location>
</feature>
<dbReference type="AlphaFoldDB" id="A0A9P6Q703"/>
<sequence>MDQELSYDGEEEDEDEDLESDSGDEPNHGNSQDDESGLTGTMSNITLGSFDTNHSDSNEGEYHGVHQGDEVDDSGSQDIVYGYQDDSMTQSSSSSTAATSFTVSSTPSTEDEREDGHTNESANVMDTEPSASDTTTTLSNGRINSSTQKDIKKSKRYYRRRAPRHCCCHHGFMGVSNLPPTPRLGINRVDNDLEESKMLYQLHRDQYFHPTTHTSLRSDLYICSLVNRHWRIAALQILWQSVVLDSESCRPEPSDPCACYRSPKVARKGLYRIADSVTSSASSSTSTSSTDSRVPSSSSTTRIVRTRLEAMLDSYLEIYGLDLAKCVQTVELDLRLLIWSAEGESVKRILKRLSPFTHLRLIWAGKESPEEMTMGFEVAMESLHSQIRHVHFFSGFVISKAWVREMDKMTKLETVTIESLKTQDVIEYDWSRLKCLTLNSLIPRSVFGHPTTPTSPQGSLVHAIPGNILSAAHISTGGLTIAAAHPQATATNATEINNMATVASTAAAATTSWLTHQHVTDNGSAWSANSFIGNHSTATGVQPPFCTVPREVTRCSFWVVAMDKLEIRIENTVLPREWLQELTTVIIQNSAMIAQQEQKEQLRAALTPTSGPLPSRFRPDCSQPVSFGLPLEVLTIDCEVSHPHKDIFMDLVRAWGHHLEEFHFAQSGELTDDFFMLCLQRMTRLKKLSLRDSKGITGEGIRRGGSNEAFQHAVATAQGASVITLPSTESGSYAETPSSTGSPTRKPVKVPILWRRDFCELNLEQSRVRQDFLETLKSQCPGVRYKVREVRRKM</sequence>
<comment type="caution">
    <text evidence="2">The sequence shown here is derived from an EMBL/GenBank/DDBJ whole genome shotgun (WGS) entry which is preliminary data.</text>
</comment>
<reference evidence="2" key="1">
    <citation type="journal article" date="2020" name="Fungal Divers.">
        <title>Resolving the Mortierellaceae phylogeny through synthesis of multi-gene phylogenetics and phylogenomics.</title>
        <authorList>
            <person name="Vandepol N."/>
            <person name="Liber J."/>
            <person name="Desiro A."/>
            <person name="Na H."/>
            <person name="Kennedy M."/>
            <person name="Barry K."/>
            <person name="Grigoriev I.V."/>
            <person name="Miller A.N."/>
            <person name="O'Donnell K."/>
            <person name="Stajich J.E."/>
            <person name="Bonito G."/>
        </authorList>
    </citation>
    <scope>NUCLEOTIDE SEQUENCE</scope>
    <source>
        <strain evidence="2">KOD948</strain>
    </source>
</reference>
<feature type="compositionally biased region" description="Low complexity" evidence="1">
    <location>
        <begin position="87"/>
        <end position="108"/>
    </location>
</feature>
<proteinExistence type="predicted"/>
<dbReference type="Proteomes" id="UP000726737">
    <property type="component" value="Unassembled WGS sequence"/>
</dbReference>
<feature type="compositionally biased region" description="Acidic residues" evidence="1">
    <location>
        <begin position="1"/>
        <end position="24"/>
    </location>
</feature>
<accession>A0A9P6Q703</accession>
<feature type="compositionally biased region" description="Basic and acidic residues" evidence="1">
    <location>
        <begin position="53"/>
        <end position="69"/>
    </location>
</feature>
<organism evidence="2 3">
    <name type="scientific">Mortierella polycephala</name>
    <dbReference type="NCBI Taxonomy" id="41804"/>
    <lineage>
        <taxon>Eukaryota</taxon>
        <taxon>Fungi</taxon>
        <taxon>Fungi incertae sedis</taxon>
        <taxon>Mucoromycota</taxon>
        <taxon>Mortierellomycotina</taxon>
        <taxon>Mortierellomycetes</taxon>
        <taxon>Mortierellales</taxon>
        <taxon>Mortierellaceae</taxon>
        <taxon>Mortierella</taxon>
    </lineage>
</organism>
<evidence type="ECO:0008006" key="4">
    <source>
        <dbReference type="Google" id="ProtNLM"/>
    </source>
</evidence>
<evidence type="ECO:0000313" key="2">
    <source>
        <dbReference type="EMBL" id="KAG0260898.1"/>
    </source>
</evidence>
<protein>
    <recommendedName>
        <fullName evidence="4">F-box domain-containing protein</fullName>
    </recommendedName>
</protein>
<feature type="compositionally biased region" description="Polar residues" evidence="1">
    <location>
        <begin position="38"/>
        <end position="52"/>
    </location>
</feature>
<keyword evidence="3" id="KW-1185">Reference proteome</keyword>
<name>A0A9P6Q703_9FUNG</name>
<evidence type="ECO:0000313" key="3">
    <source>
        <dbReference type="Proteomes" id="UP000726737"/>
    </source>
</evidence>
<dbReference type="EMBL" id="JAAAJA010000141">
    <property type="protein sequence ID" value="KAG0260898.1"/>
    <property type="molecule type" value="Genomic_DNA"/>
</dbReference>
<gene>
    <name evidence="2" type="ORF">BG011_001552</name>
</gene>
<dbReference type="OrthoDB" id="2437002at2759"/>
<feature type="compositionally biased region" description="Polar residues" evidence="1">
    <location>
        <begin position="119"/>
        <end position="148"/>
    </location>
</feature>
<evidence type="ECO:0000256" key="1">
    <source>
        <dbReference type="SAM" id="MobiDB-lite"/>
    </source>
</evidence>